<feature type="transmembrane region" description="Helical" evidence="4">
    <location>
        <begin position="378"/>
        <end position="398"/>
    </location>
</feature>
<accession>A0A918P5N6</accession>
<dbReference type="NCBIfam" id="NF009048">
    <property type="entry name" value="PRK12382.1"/>
    <property type="match status" value="1"/>
</dbReference>
<comment type="caution">
    <text evidence="6">The sequence shown here is derived from an EMBL/GenBank/DDBJ whole genome shotgun (WGS) entry which is preliminary data.</text>
</comment>
<evidence type="ECO:0000256" key="2">
    <source>
        <dbReference type="ARBA" id="ARBA00022989"/>
    </source>
</evidence>
<dbReference type="SUPFAM" id="SSF103473">
    <property type="entry name" value="MFS general substrate transporter"/>
    <property type="match status" value="1"/>
</dbReference>
<feature type="transmembrane region" description="Helical" evidence="4">
    <location>
        <begin position="259"/>
        <end position="277"/>
    </location>
</feature>
<dbReference type="Gene3D" id="1.20.1250.20">
    <property type="entry name" value="MFS general substrate transporter like domains"/>
    <property type="match status" value="1"/>
</dbReference>
<proteinExistence type="inferred from homology"/>
<comment type="subcellular location">
    <subcellularLocation>
        <location evidence="4">Cell inner membrane</location>
        <topology evidence="4">Multi-pass membrane protein</topology>
    </subcellularLocation>
</comment>
<dbReference type="InterPro" id="IPR037541">
    <property type="entry name" value="MFS_YfcJ"/>
</dbReference>
<dbReference type="InterPro" id="IPR011701">
    <property type="entry name" value="MFS"/>
</dbReference>
<feature type="transmembrane region" description="Helical" evidence="4">
    <location>
        <begin position="59"/>
        <end position="79"/>
    </location>
</feature>
<dbReference type="PANTHER" id="PTHR23531:SF1">
    <property type="entry name" value="QUINOLENE RESISTANCE PROTEIN NORA"/>
    <property type="match status" value="1"/>
</dbReference>
<keyword evidence="1 4" id="KW-0812">Transmembrane</keyword>
<dbReference type="Pfam" id="PF07690">
    <property type="entry name" value="MFS_1"/>
    <property type="match status" value="1"/>
</dbReference>
<keyword evidence="4" id="KW-1003">Cell membrane</keyword>
<dbReference type="NCBIfam" id="NF003477">
    <property type="entry name" value="PRK05122.1"/>
    <property type="match status" value="1"/>
</dbReference>
<dbReference type="Proteomes" id="UP000645257">
    <property type="component" value="Unassembled WGS sequence"/>
</dbReference>
<dbReference type="PROSITE" id="PS50850">
    <property type="entry name" value="MFS"/>
    <property type="match status" value="1"/>
</dbReference>
<comment type="similarity">
    <text evidence="4">Belongs to the major facilitator superfamily. YfcJ family.</text>
</comment>
<evidence type="ECO:0000313" key="7">
    <source>
        <dbReference type="Proteomes" id="UP000645257"/>
    </source>
</evidence>
<dbReference type="InterPro" id="IPR052714">
    <property type="entry name" value="MFS_Exporter"/>
</dbReference>
<dbReference type="HAMAP" id="MF_02091">
    <property type="entry name" value="MFS_YfcJ"/>
    <property type="match status" value="1"/>
</dbReference>
<feature type="transmembrane region" description="Helical" evidence="4">
    <location>
        <begin position="185"/>
        <end position="210"/>
    </location>
</feature>
<feature type="transmembrane region" description="Helical" evidence="4">
    <location>
        <begin position="91"/>
        <end position="114"/>
    </location>
</feature>
<feature type="transmembrane region" description="Helical" evidence="4">
    <location>
        <begin position="120"/>
        <end position="145"/>
    </location>
</feature>
<protein>
    <recommendedName>
        <fullName evidence="4">Uncharacterized MFS-type transporter GCM10011289_32880</fullName>
    </recommendedName>
</protein>
<feature type="transmembrane region" description="Helical" evidence="4">
    <location>
        <begin position="231"/>
        <end position="253"/>
    </location>
</feature>
<evidence type="ECO:0000259" key="5">
    <source>
        <dbReference type="PROSITE" id="PS50850"/>
    </source>
</evidence>
<evidence type="ECO:0000256" key="1">
    <source>
        <dbReference type="ARBA" id="ARBA00022692"/>
    </source>
</evidence>
<dbReference type="GO" id="GO:0005886">
    <property type="term" value="C:plasma membrane"/>
    <property type="evidence" value="ECO:0007669"/>
    <property type="project" value="UniProtKB-SubCell"/>
</dbReference>
<sequence length="407" mass="40935">MSSRSHSAPACASQAPPAVNVFLTLLPITLAVFIGFLTIGLPLPVLPLHLRDGLGMNTLIVGAVIGAQFAAALASRAWAGNLADMRGAKRAMVTGCFAAACSGGVYLASLAFVAMPATSVWVLLLGRLLLGCAESLIVTGALSWGIGLAGPHNAGKVMAWVGIAMYGAYALGAPAGMAVNASHGFAGVAVATILTPLLALGMIAGVRAVAPTAARRTPFYKALGDVWVPGMGLALSSVGFGVITAFISLLFATRNWGNASLAFTAFGLAFIGARLLFGHLPDKLGGARVALVCVAIEIAGQWLIRGADTAVVAYLGTALTGFGYSLAFPGFGVEAVRRAPPQNRGVAMGAYVAFLDISLGVTGPALGAAAGVWGVSSVYLAGAIAAALSVPVAARLLATRQKGDAHA</sequence>
<dbReference type="InterPro" id="IPR036259">
    <property type="entry name" value="MFS_trans_sf"/>
</dbReference>
<dbReference type="AlphaFoldDB" id="A0A918P5N6"/>
<feature type="transmembrane region" description="Helical" evidence="4">
    <location>
        <begin position="157"/>
        <end position="179"/>
    </location>
</feature>
<dbReference type="RefSeq" id="WP_189536350.1">
    <property type="nucleotide sequence ID" value="NZ_BMYX01000023.1"/>
</dbReference>
<dbReference type="PANTHER" id="PTHR23531">
    <property type="entry name" value="QUINOLENE RESISTANCE PROTEIN NORA"/>
    <property type="match status" value="1"/>
</dbReference>
<keyword evidence="4" id="KW-0997">Cell inner membrane</keyword>
<dbReference type="EMBL" id="BMYX01000023">
    <property type="protein sequence ID" value="GGY26731.1"/>
    <property type="molecule type" value="Genomic_DNA"/>
</dbReference>
<gene>
    <name evidence="6" type="primary">yfcJ</name>
    <name evidence="6" type="ORF">GCM10011289_32880</name>
</gene>
<reference evidence="6" key="2">
    <citation type="submission" date="2020-09" db="EMBL/GenBank/DDBJ databases">
        <authorList>
            <person name="Sun Q."/>
            <person name="Kim S."/>
        </authorList>
    </citation>
    <scope>NUCLEOTIDE SEQUENCE</scope>
    <source>
        <strain evidence="6">KCTC 32182</strain>
    </source>
</reference>
<dbReference type="GO" id="GO:0022857">
    <property type="term" value="F:transmembrane transporter activity"/>
    <property type="evidence" value="ECO:0007669"/>
    <property type="project" value="UniProtKB-UniRule"/>
</dbReference>
<organism evidence="6 7">
    <name type="scientific">Paludibacterium paludis</name>
    <dbReference type="NCBI Taxonomy" id="1225769"/>
    <lineage>
        <taxon>Bacteria</taxon>
        <taxon>Pseudomonadati</taxon>
        <taxon>Pseudomonadota</taxon>
        <taxon>Betaproteobacteria</taxon>
        <taxon>Neisseriales</taxon>
        <taxon>Chromobacteriaceae</taxon>
        <taxon>Paludibacterium</taxon>
    </lineage>
</organism>
<evidence type="ECO:0000256" key="4">
    <source>
        <dbReference type="HAMAP-Rule" id="MF_02091"/>
    </source>
</evidence>
<keyword evidence="4" id="KW-0813">Transport</keyword>
<keyword evidence="3 4" id="KW-0472">Membrane</keyword>
<evidence type="ECO:0000313" key="6">
    <source>
        <dbReference type="EMBL" id="GGY26731.1"/>
    </source>
</evidence>
<feature type="domain" description="Major facilitator superfamily (MFS) profile" evidence="5">
    <location>
        <begin position="218"/>
        <end position="407"/>
    </location>
</feature>
<feature type="transmembrane region" description="Helical" evidence="4">
    <location>
        <begin position="345"/>
        <end position="366"/>
    </location>
</feature>
<keyword evidence="7" id="KW-1185">Reference proteome</keyword>
<name>A0A918P5N6_9NEIS</name>
<feature type="transmembrane region" description="Helical" evidence="4">
    <location>
        <begin position="284"/>
        <end position="304"/>
    </location>
</feature>
<evidence type="ECO:0000256" key="3">
    <source>
        <dbReference type="ARBA" id="ARBA00023136"/>
    </source>
</evidence>
<keyword evidence="2 4" id="KW-1133">Transmembrane helix</keyword>
<reference evidence="6" key="1">
    <citation type="journal article" date="2014" name="Int. J. Syst. Evol. Microbiol.">
        <title>Complete genome sequence of Corynebacterium casei LMG S-19264T (=DSM 44701T), isolated from a smear-ripened cheese.</title>
        <authorList>
            <consortium name="US DOE Joint Genome Institute (JGI-PGF)"/>
            <person name="Walter F."/>
            <person name="Albersmeier A."/>
            <person name="Kalinowski J."/>
            <person name="Ruckert C."/>
        </authorList>
    </citation>
    <scope>NUCLEOTIDE SEQUENCE</scope>
    <source>
        <strain evidence="6">KCTC 32182</strain>
    </source>
</reference>
<feature type="transmembrane region" description="Helical" evidence="4">
    <location>
        <begin position="21"/>
        <end position="39"/>
    </location>
</feature>
<feature type="transmembrane region" description="Helical" evidence="4">
    <location>
        <begin position="310"/>
        <end position="333"/>
    </location>
</feature>
<dbReference type="InterPro" id="IPR020846">
    <property type="entry name" value="MFS_dom"/>
</dbReference>